<gene>
    <name evidence="1" type="ORF">LCGC14_2452560</name>
</gene>
<sequence>GRAFGVNTGTGSTPDTFTPNALDVTKPDLAITVPSGTTIIPVLIEYAIEDLGGTEAALDVVAVASSAATQDTSGGDSLTIMNMRTDKPQGSLCTAASVLASSGVTPYTGNYVEFFRGYAGDVNDKHASNTAQTIATASRYHWTAAQTMVPPILTGISQLCVWVSGPGAVTGWITVIWIEMPSSSIV</sequence>
<name>A0A0F9BFR8_9ZZZZ</name>
<organism evidence="1">
    <name type="scientific">marine sediment metagenome</name>
    <dbReference type="NCBI Taxonomy" id="412755"/>
    <lineage>
        <taxon>unclassified sequences</taxon>
        <taxon>metagenomes</taxon>
        <taxon>ecological metagenomes</taxon>
    </lineage>
</organism>
<comment type="caution">
    <text evidence="1">The sequence shown here is derived from an EMBL/GenBank/DDBJ whole genome shotgun (WGS) entry which is preliminary data.</text>
</comment>
<reference evidence="1" key="1">
    <citation type="journal article" date="2015" name="Nature">
        <title>Complex archaea that bridge the gap between prokaryotes and eukaryotes.</title>
        <authorList>
            <person name="Spang A."/>
            <person name="Saw J.H."/>
            <person name="Jorgensen S.L."/>
            <person name="Zaremba-Niedzwiedzka K."/>
            <person name="Martijn J."/>
            <person name="Lind A.E."/>
            <person name="van Eijk R."/>
            <person name="Schleper C."/>
            <person name="Guy L."/>
            <person name="Ettema T.J."/>
        </authorList>
    </citation>
    <scope>NUCLEOTIDE SEQUENCE</scope>
</reference>
<accession>A0A0F9BFR8</accession>
<evidence type="ECO:0000313" key="1">
    <source>
        <dbReference type="EMBL" id="KKL20729.1"/>
    </source>
</evidence>
<feature type="non-terminal residue" evidence="1">
    <location>
        <position position="1"/>
    </location>
</feature>
<dbReference type="EMBL" id="LAZR01037986">
    <property type="protein sequence ID" value="KKL20729.1"/>
    <property type="molecule type" value="Genomic_DNA"/>
</dbReference>
<dbReference type="AlphaFoldDB" id="A0A0F9BFR8"/>
<protein>
    <submittedName>
        <fullName evidence="1">Uncharacterized protein</fullName>
    </submittedName>
</protein>
<proteinExistence type="predicted"/>